<dbReference type="AlphaFoldDB" id="A0A834I3A9"/>
<dbReference type="Proteomes" id="UP000625711">
    <property type="component" value="Unassembled WGS sequence"/>
</dbReference>
<name>A0A834I3A9_RHYFE</name>
<sequence>MDSESAFPSGPEGEDGRRRGRLRRRGVGDEAVSGFGLWGECERNSHWFPPTQLASPSLTSSSFLDNYPKNLNGKMLHSFSGEYANGEREAEGMQIHSSPVECVSTKPVYVLNNLVRMGRRGQGRSSEGGFISVLLARTIVVPLSRRTFSC</sequence>
<reference evidence="2" key="1">
    <citation type="submission" date="2020-08" db="EMBL/GenBank/DDBJ databases">
        <title>Genome sequencing and assembly of the red palm weevil Rhynchophorus ferrugineus.</title>
        <authorList>
            <person name="Dias G.B."/>
            <person name="Bergman C.M."/>
            <person name="Manee M."/>
        </authorList>
    </citation>
    <scope>NUCLEOTIDE SEQUENCE</scope>
    <source>
        <strain evidence="2">AA-2017</strain>
        <tissue evidence="2">Whole larva</tissue>
    </source>
</reference>
<protein>
    <submittedName>
        <fullName evidence="2">Uncharacterized protein</fullName>
    </submittedName>
</protein>
<comment type="caution">
    <text evidence="2">The sequence shown here is derived from an EMBL/GenBank/DDBJ whole genome shotgun (WGS) entry which is preliminary data.</text>
</comment>
<feature type="region of interest" description="Disordered" evidence="1">
    <location>
        <begin position="1"/>
        <end position="22"/>
    </location>
</feature>
<evidence type="ECO:0000313" key="3">
    <source>
        <dbReference type="Proteomes" id="UP000625711"/>
    </source>
</evidence>
<organism evidence="2 3">
    <name type="scientific">Rhynchophorus ferrugineus</name>
    <name type="common">Red palm weevil</name>
    <name type="synonym">Curculio ferrugineus</name>
    <dbReference type="NCBI Taxonomy" id="354439"/>
    <lineage>
        <taxon>Eukaryota</taxon>
        <taxon>Metazoa</taxon>
        <taxon>Ecdysozoa</taxon>
        <taxon>Arthropoda</taxon>
        <taxon>Hexapoda</taxon>
        <taxon>Insecta</taxon>
        <taxon>Pterygota</taxon>
        <taxon>Neoptera</taxon>
        <taxon>Endopterygota</taxon>
        <taxon>Coleoptera</taxon>
        <taxon>Polyphaga</taxon>
        <taxon>Cucujiformia</taxon>
        <taxon>Curculionidae</taxon>
        <taxon>Dryophthorinae</taxon>
        <taxon>Rhynchophorus</taxon>
    </lineage>
</organism>
<evidence type="ECO:0000256" key="1">
    <source>
        <dbReference type="SAM" id="MobiDB-lite"/>
    </source>
</evidence>
<accession>A0A834I3A9</accession>
<gene>
    <name evidence="2" type="ORF">GWI33_015064</name>
</gene>
<keyword evidence="3" id="KW-1185">Reference proteome</keyword>
<proteinExistence type="predicted"/>
<dbReference type="EMBL" id="JAACXV010013842">
    <property type="protein sequence ID" value="KAF7272134.1"/>
    <property type="molecule type" value="Genomic_DNA"/>
</dbReference>
<evidence type="ECO:0000313" key="2">
    <source>
        <dbReference type="EMBL" id="KAF7272134.1"/>
    </source>
</evidence>